<dbReference type="OrthoDB" id="8062037at2759"/>
<dbReference type="GeneID" id="36590338"/>
<keyword evidence="3" id="KW-1185">Reference proteome</keyword>
<feature type="region of interest" description="Disordered" evidence="1">
    <location>
        <begin position="156"/>
        <end position="183"/>
    </location>
</feature>
<gene>
    <name evidence="2" type="ORF">K444DRAFT_623262</name>
</gene>
<evidence type="ECO:0000313" key="3">
    <source>
        <dbReference type="Proteomes" id="UP000235371"/>
    </source>
</evidence>
<dbReference type="Proteomes" id="UP000235371">
    <property type="component" value="Unassembled WGS sequence"/>
</dbReference>
<dbReference type="AlphaFoldDB" id="A0A2J6TVJ1"/>
<protein>
    <submittedName>
        <fullName evidence="2">Uncharacterized protein</fullName>
    </submittedName>
</protein>
<dbReference type="InParanoid" id="A0A2J6TVJ1"/>
<proteinExistence type="predicted"/>
<evidence type="ECO:0000313" key="2">
    <source>
        <dbReference type="EMBL" id="PMD67027.1"/>
    </source>
</evidence>
<organism evidence="2 3">
    <name type="scientific">Hyaloscypha bicolor E</name>
    <dbReference type="NCBI Taxonomy" id="1095630"/>
    <lineage>
        <taxon>Eukaryota</taxon>
        <taxon>Fungi</taxon>
        <taxon>Dikarya</taxon>
        <taxon>Ascomycota</taxon>
        <taxon>Pezizomycotina</taxon>
        <taxon>Leotiomycetes</taxon>
        <taxon>Helotiales</taxon>
        <taxon>Hyaloscyphaceae</taxon>
        <taxon>Hyaloscypha</taxon>
        <taxon>Hyaloscypha bicolor</taxon>
    </lineage>
</organism>
<sequence>MESACKTWVTFYYICGHVEERPVKHRKQCKAVHCHSLPPNIPPVDFPLEQTQPETRHCKKLELVVTISHSTCSRCLDKSTSSIAPISQPLLGERRTRWSNYQKEVQNICKEMADRRFKARQERDAADKDLDPWERHSGPDRFRRFRSWIRWVREQDPEGEEVEFSDLDKDSNEETAEEHERLPCADGCKTSLVKRKSLQTEA</sequence>
<dbReference type="RefSeq" id="XP_024743931.1">
    <property type="nucleotide sequence ID" value="XM_024882261.1"/>
</dbReference>
<name>A0A2J6TVJ1_9HELO</name>
<dbReference type="EMBL" id="KZ613740">
    <property type="protein sequence ID" value="PMD67027.1"/>
    <property type="molecule type" value="Genomic_DNA"/>
</dbReference>
<accession>A0A2J6TVJ1</accession>
<evidence type="ECO:0000256" key="1">
    <source>
        <dbReference type="SAM" id="MobiDB-lite"/>
    </source>
</evidence>
<reference evidence="2 3" key="1">
    <citation type="submission" date="2016-04" db="EMBL/GenBank/DDBJ databases">
        <title>A degradative enzymes factory behind the ericoid mycorrhizal symbiosis.</title>
        <authorList>
            <consortium name="DOE Joint Genome Institute"/>
            <person name="Martino E."/>
            <person name="Morin E."/>
            <person name="Grelet G."/>
            <person name="Kuo A."/>
            <person name="Kohler A."/>
            <person name="Daghino S."/>
            <person name="Barry K."/>
            <person name="Choi C."/>
            <person name="Cichocki N."/>
            <person name="Clum A."/>
            <person name="Copeland A."/>
            <person name="Hainaut M."/>
            <person name="Haridas S."/>
            <person name="Labutti K."/>
            <person name="Lindquist E."/>
            <person name="Lipzen A."/>
            <person name="Khouja H.-R."/>
            <person name="Murat C."/>
            <person name="Ohm R."/>
            <person name="Olson A."/>
            <person name="Spatafora J."/>
            <person name="Veneault-Fourrey C."/>
            <person name="Henrissat B."/>
            <person name="Grigoriev I."/>
            <person name="Martin F."/>
            <person name="Perotto S."/>
        </authorList>
    </citation>
    <scope>NUCLEOTIDE SEQUENCE [LARGE SCALE GENOMIC DNA]</scope>
    <source>
        <strain evidence="2 3">E</strain>
    </source>
</reference>
<feature type="compositionally biased region" description="Basic and acidic residues" evidence="1">
    <location>
        <begin position="166"/>
        <end position="183"/>
    </location>
</feature>